<evidence type="ECO:0000313" key="6">
    <source>
        <dbReference type="Proteomes" id="UP001454036"/>
    </source>
</evidence>
<dbReference type="Pfam" id="PF02298">
    <property type="entry name" value="Cu_bind_like"/>
    <property type="match status" value="1"/>
</dbReference>
<keyword evidence="1" id="KW-1015">Disulfide bond</keyword>
<protein>
    <recommendedName>
        <fullName evidence="4">Phytocyanin domain-containing protein</fullName>
    </recommendedName>
</protein>
<dbReference type="SUPFAM" id="SSF49503">
    <property type="entry name" value="Cupredoxins"/>
    <property type="match status" value="1"/>
</dbReference>
<feature type="domain" description="Phytocyanin" evidence="4">
    <location>
        <begin position="29"/>
        <end position="131"/>
    </location>
</feature>
<name>A0AAV3R9W0_LITER</name>
<dbReference type="CDD" id="cd13920">
    <property type="entry name" value="Stellacyanin"/>
    <property type="match status" value="1"/>
</dbReference>
<proteinExistence type="predicted"/>
<reference evidence="5 6" key="1">
    <citation type="submission" date="2024-01" db="EMBL/GenBank/DDBJ databases">
        <title>The complete chloroplast genome sequence of Lithospermum erythrorhizon: insights into the phylogenetic relationship among Boraginaceae species and the maternal lineages of purple gromwells.</title>
        <authorList>
            <person name="Okada T."/>
            <person name="Watanabe K."/>
        </authorList>
    </citation>
    <scope>NUCLEOTIDE SEQUENCE [LARGE SCALE GENOMIC DNA]</scope>
</reference>
<evidence type="ECO:0000313" key="5">
    <source>
        <dbReference type="EMBL" id="GAA0171132.1"/>
    </source>
</evidence>
<dbReference type="PANTHER" id="PTHR33021">
    <property type="entry name" value="BLUE COPPER PROTEIN"/>
    <property type="match status" value="1"/>
</dbReference>
<feature type="chain" id="PRO_5043730190" description="Phytocyanin domain-containing protein" evidence="3">
    <location>
        <begin position="28"/>
        <end position="131"/>
    </location>
</feature>
<evidence type="ECO:0000256" key="3">
    <source>
        <dbReference type="SAM" id="SignalP"/>
    </source>
</evidence>
<dbReference type="Gene3D" id="2.60.40.420">
    <property type="entry name" value="Cupredoxins - blue copper proteins"/>
    <property type="match status" value="1"/>
</dbReference>
<comment type="caution">
    <text evidence="5">The sequence shown here is derived from an EMBL/GenBank/DDBJ whole genome shotgun (WGS) entry which is preliminary data.</text>
</comment>
<dbReference type="EMBL" id="BAABME010007543">
    <property type="protein sequence ID" value="GAA0171132.1"/>
    <property type="molecule type" value="Genomic_DNA"/>
</dbReference>
<keyword evidence="3" id="KW-0732">Signal</keyword>
<dbReference type="GO" id="GO:0005886">
    <property type="term" value="C:plasma membrane"/>
    <property type="evidence" value="ECO:0007669"/>
    <property type="project" value="TreeGrafter"/>
</dbReference>
<keyword evidence="6" id="KW-1185">Reference proteome</keyword>
<evidence type="ECO:0000256" key="2">
    <source>
        <dbReference type="ARBA" id="ARBA00023180"/>
    </source>
</evidence>
<gene>
    <name evidence="5" type="ORF">LIER_25239</name>
</gene>
<accession>A0AAV3R9W0</accession>
<sequence>MTTIRGMEMIFLMAMVAALAMLGTTTAQTTHQVGESTGWVVPPGSAAAYASWTSTKTFRVGDILVFNFSTGTHNVAEVTKDAFDNCNISSPISVSTTSPTTITLSSPGDHFYICTISDHCGFGQKLGINCL</sequence>
<dbReference type="InterPro" id="IPR039391">
    <property type="entry name" value="Phytocyanin-like"/>
</dbReference>
<dbReference type="PROSITE" id="PS51485">
    <property type="entry name" value="PHYTOCYANIN"/>
    <property type="match status" value="1"/>
</dbReference>
<evidence type="ECO:0000259" key="4">
    <source>
        <dbReference type="PROSITE" id="PS51485"/>
    </source>
</evidence>
<keyword evidence="2" id="KW-0325">Glycoprotein</keyword>
<dbReference type="InterPro" id="IPR003245">
    <property type="entry name" value="Phytocyanin_dom"/>
</dbReference>
<dbReference type="InterPro" id="IPR008972">
    <property type="entry name" value="Cupredoxin"/>
</dbReference>
<feature type="signal peptide" evidence="3">
    <location>
        <begin position="1"/>
        <end position="27"/>
    </location>
</feature>
<dbReference type="PANTHER" id="PTHR33021:SF496">
    <property type="entry name" value="OS08G0482700 PROTEIN"/>
    <property type="match status" value="1"/>
</dbReference>
<dbReference type="GO" id="GO:0009055">
    <property type="term" value="F:electron transfer activity"/>
    <property type="evidence" value="ECO:0007669"/>
    <property type="project" value="InterPro"/>
</dbReference>
<evidence type="ECO:0000256" key="1">
    <source>
        <dbReference type="ARBA" id="ARBA00023157"/>
    </source>
</evidence>
<organism evidence="5 6">
    <name type="scientific">Lithospermum erythrorhizon</name>
    <name type="common">Purple gromwell</name>
    <name type="synonym">Lithospermum officinale var. erythrorhizon</name>
    <dbReference type="NCBI Taxonomy" id="34254"/>
    <lineage>
        <taxon>Eukaryota</taxon>
        <taxon>Viridiplantae</taxon>
        <taxon>Streptophyta</taxon>
        <taxon>Embryophyta</taxon>
        <taxon>Tracheophyta</taxon>
        <taxon>Spermatophyta</taxon>
        <taxon>Magnoliopsida</taxon>
        <taxon>eudicotyledons</taxon>
        <taxon>Gunneridae</taxon>
        <taxon>Pentapetalae</taxon>
        <taxon>asterids</taxon>
        <taxon>lamiids</taxon>
        <taxon>Boraginales</taxon>
        <taxon>Boraginaceae</taxon>
        <taxon>Boraginoideae</taxon>
        <taxon>Lithospermeae</taxon>
        <taxon>Lithospermum</taxon>
    </lineage>
</organism>
<dbReference type="AlphaFoldDB" id="A0AAV3R9W0"/>
<dbReference type="FunFam" id="2.60.40.420:FF:000034">
    <property type="entry name" value="Cupredoxin superfamily protein"/>
    <property type="match status" value="1"/>
</dbReference>
<dbReference type="Proteomes" id="UP001454036">
    <property type="component" value="Unassembled WGS sequence"/>
</dbReference>